<reference evidence="3 4" key="1">
    <citation type="submission" date="2017-07" db="EMBL/GenBank/DDBJ databases">
        <title>Acidovorax KNDSW TSA 6 genome sequence and assembly.</title>
        <authorList>
            <person name="Mayilraj S."/>
        </authorList>
    </citation>
    <scope>NUCLEOTIDE SEQUENCE [LARGE SCALE GENOMIC DNA]</scope>
    <source>
        <strain evidence="3 4">KNDSW-TSA6</strain>
    </source>
</reference>
<dbReference type="InterPro" id="IPR000873">
    <property type="entry name" value="AMP-dep_synth/lig_dom"/>
</dbReference>
<evidence type="ECO:0000313" key="3">
    <source>
        <dbReference type="EMBL" id="OYD47930.1"/>
    </source>
</evidence>
<evidence type="ECO:0000259" key="1">
    <source>
        <dbReference type="Pfam" id="PF00501"/>
    </source>
</evidence>
<dbReference type="GO" id="GO:0016877">
    <property type="term" value="F:ligase activity, forming carbon-sulfur bonds"/>
    <property type="evidence" value="ECO:0007669"/>
    <property type="project" value="UniProtKB-ARBA"/>
</dbReference>
<keyword evidence="4" id="KW-1185">Reference proteome</keyword>
<dbReference type="InterPro" id="IPR045851">
    <property type="entry name" value="AMP-bd_C_sf"/>
</dbReference>
<proteinExistence type="predicted"/>
<protein>
    <submittedName>
        <fullName evidence="3">Long-chain fatty acid--CoA ligase</fullName>
    </submittedName>
</protein>
<dbReference type="PANTHER" id="PTHR43767:SF11">
    <property type="entry name" value="MEDIUM-CHAIN-FATTY-ACID--COA LIGASE"/>
    <property type="match status" value="1"/>
</dbReference>
<dbReference type="Gene3D" id="3.40.50.12780">
    <property type="entry name" value="N-terminal domain of ligase-like"/>
    <property type="match status" value="1"/>
</dbReference>
<organism evidence="3 4">
    <name type="scientific">Acidovorax kalamii</name>
    <dbReference type="NCBI Taxonomy" id="2004485"/>
    <lineage>
        <taxon>Bacteria</taxon>
        <taxon>Pseudomonadati</taxon>
        <taxon>Pseudomonadota</taxon>
        <taxon>Betaproteobacteria</taxon>
        <taxon>Burkholderiales</taxon>
        <taxon>Comamonadaceae</taxon>
        <taxon>Acidovorax</taxon>
    </lineage>
</organism>
<dbReference type="AlphaFoldDB" id="A0A235EG11"/>
<dbReference type="InterPro" id="IPR050237">
    <property type="entry name" value="ATP-dep_AMP-bd_enzyme"/>
</dbReference>
<evidence type="ECO:0000313" key="4">
    <source>
        <dbReference type="Proteomes" id="UP000215441"/>
    </source>
</evidence>
<dbReference type="NCBIfam" id="NF004837">
    <property type="entry name" value="PRK06187.1"/>
    <property type="match status" value="1"/>
</dbReference>
<dbReference type="InterPro" id="IPR042099">
    <property type="entry name" value="ANL_N_sf"/>
</dbReference>
<dbReference type="Proteomes" id="UP000215441">
    <property type="component" value="Unassembled WGS sequence"/>
</dbReference>
<dbReference type="EMBL" id="NOIG01000014">
    <property type="protein sequence ID" value="OYD47930.1"/>
    <property type="molecule type" value="Genomic_DNA"/>
</dbReference>
<keyword evidence="3" id="KW-0436">Ligase</keyword>
<name>A0A235EG11_9BURK</name>
<dbReference type="SUPFAM" id="SSF56801">
    <property type="entry name" value="Acetyl-CoA synthetase-like"/>
    <property type="match status" value="1"/>
</dbReference>
<dbReference type="InterPro" id="IPR025110">
    <property type="entry name" value="AMP-bd_C"/>
</dbReference>
<comment type="caution">
    <text evidence="3">The sequence shown here is derived from an EMBL/GenBank/DDBJ whole genome shotgun (WGS) entry which is preliminary data.</text>
</comment>
<dbReference type="Pfam" id="PF00501">
    <property type="entry name" value="AMP-binding"/>
    <property type="match status" value="1"/>
</dbReference>
<evidence type="ECO:0000259" key="2">
    <source>
        <dbReference type="Pfam" id="PF13193"/>
    </source>
</evidence>
<dbReference type="Gene3D" id="3.30.300.30">
    <property type="match status" value="1"/>
</dbReference>
<dbReference type="Pfam" id="PF13193">
    <property type="entry name" value="AMP-binding_C"/>
    <property type="match status" value="1"/>
</dbReference>
<accession>A0A235EG11</accession>
<feature type="domain" description="AMP-dependent synthetase/ligase" evidence="1">
    <location>
        <begin position="64"/>
        <end position="434"/>
    </location>
</feature>
<feature type="domain" description="AMP-binding enzyme C-terminal" evidence="2">
    <location>
        <begin position="486"/>
        <end position="566"/>
    </location>
</feature>
<dbReference type="PANTHER" id="PTHR43767">
    <property type="entry name" value="LONG-CHAIN-FATTY-ACID--COA LIGASE"/>
    <property type="match status" value="1"/>
</dbReference>
<sequence>MDLSALPYRNFWHPGRSPLPTLGALIQERQETNVQTPEDRVIERTPSAYSYPLLVKQLLHTPLANAPDQEIVYRDLFRTTYRGFVGRIAQQAHMLQSLGVGAGDVVAVMDWDSHRYLESYFAVPMMGAALMMVNIRLSNEQIAYALDHSGATTLLVHADFLPVLEVIHARLPQLQRIVLLQDTQPAQTPLPTVGEYEALMAVQPTAFEFRDFDENTLATTFYTTGTTGLPKAVYFSHRQIVLHTLAAASGLAASPQHQRFHRGDVYLPLTPMFHVHAWGLPFVATLMGVKQVYPGRFRPEHIVDLVAREGVTFSHGVPTVLQMVLAAAKGRRFEGWKIVSGGSVMPPHLCQEALAQGIDIFTGYGMSETCPLLTLAQRPAQPGLDVPDDFRLTAGWSVPLVDLRVVDESLHALPRDGKAVGEVVVRAPWLTQGYRGNAEASEALWQGGYLHTQDMGRIDATGCLRLVDRIKDVIKTGGEWVSSLDLEQLLAAHPGVAEAAVVAAPCERWGERPIAVVVRRPGNASATEQALRTLVLEQAERGLIPRYAVPDRIHFVEAIDKTSVGKFDKKVLRQKFAQASAPEHQTALA</sequence>
<gene>
    <name evidence="3" type="ORF">CBY09_22095</name>
</gene>
<dbReference type="OrthoDB" id="9766486at2"/>